<dbReference type="SUPFAM" id="SSF109640">
    <property type="entry name" value="KRAB domain (Kruppel-associated box)"/>
    <property type="match status" value="1"/>
</dbReference>
<evidence type="ECO:0000313" key="3">
    <source>
        <dbReference type="Ensembl" id="ENSMNEP00000038418.1"/>
    </source>
</evidence>
<dbReference type="Pfam" id="PF01352">
    <property type="entry name" value="KRAB"/>
    <property type="match status" value="1"/>
</dbReference>
<dbReference type="OMA" id="HGEVLWI"/>
<dbReference type="AlphaFoldDB" id="A0A2K6DR67"/>
<dbReference type="SMART" id="SM00349">
    <property type="entry name" value="KRAB"/>
    <property type="match status" value="1"/>
</dbReference>
<dbReference type="Gene3D" id="6.10.140.140">
    <property type="match status" value="1"/>
</dbReference>
<proteinExistence type="predicted"/>
<dbReference type="GO" id="GO:0006355">
    <property type="term" value="P:regulation of DNA-templated transcription"/>
    <property type="evidence" value="ECO:0007669"/>
    <property type="project" value="InterPro"/>
</dbReference>
<dbReference type="Ensembl" id="ENSMNET00000062898.1">
    <property type="protein sequence ID" value="ENSMNEP00000038418.1"/>
    <property type="gene ID" value="ENSMNEG00000042216.1"/>
</dbReference>
<dbReference type="InterPro" id="IPR050169">
    <property type="entry name" value="Krueppel_C2H2_ZnF"/>
</dbReference>
<reference evidence="3" key="2">
    <citation type="submission" date="2025-09" db="UniProtKB">
        <authorList>
            <consortium name="Ensembl"/>
        </authorList>
    </citation>
    <scope>IDENTIFICATION</scope>
</reference>
<dbReference type="PROSITE" id="PS50805">
    <property type="entry name" value="KRAB"/>
    <property type="match status" value="1"/>
</dbReference>
<dbReference type="OrthoDB" id="9835557at2759"/>
<evidence type="ECO:0000313" key="4">
    <source>
        <dbReference type="Proteomes" id="UP000233120"/>
    </source>
</evidence>
<sequence>MVRWSTGPKVPQLRRPPGTSGSSLFRETAEVRAVRAGAWSLRGRGGVAASGPCPEDPVQRCDAGELQPPPLYRDVMLENYSLLLSVGYCITKPVVICKLEHGEVLWILEEESPSQSHLDCCIDDNLLEKRQENQDQHLQKVDFFSNKTLTMDRNGVLGKTFYLDTNPILLRKIRGNCDSYGVNLNYILELIISNRSSFIRNPSECNAHGKVFLCMKRENPYVRGKPLEYDGNGKAVFQNEDLFRHQTLKQCFEYNQCGKAFHEEAACITHKRVCSWETL</sequence>
<dbReference type="STRING" id="9545.ENSMNEP00000038418"/>
<accession>A0A2K6DR67</accession>
<protein>
    <submittedName>
        <fullName evidence="3">Zinc finger protein 487</fullName>
    </submittedName>
</protein>
<dbReference type="KEGG" id="mni:105486606"/>
<feature type="region of interest" description="Disordered" evidence="1">
    <location>
        <begin position="1"/>
        <end position="23"/>
    </location>
</feature>
<feature type="domain" description="KRAB" evidence="2">
    <location>
        <begin position="47"/>
        <end position="118"/>
    </location>
</feature>
<evidence type="ECO:0000259" key="2">
    <source>
        <dbReference type="PROSITE" id="PS50805"/>
    </source>
</evidence>
<dbReference type="GeneID" id="105486606"/>
<gene>
    <name evidence="3" type="primary">ZNF487</name>
</gene>
<dbReference type="InterPro" id="IPR036051">
    <property type="entry name" value="KRAB_dom_sf"/>
</dbReference>
<dbReference type="CTD" id="642819"/>
<dbReference type="PANTHER" id="PTHR23232:SF116">
    <property type="entry name" value="ZINC FINGER PROTEIN 487"/>
    <property type="match status" value="1"/>
</dbReference>
<reference evidence="3" key="1">
    <citation type="submission" date="2025-08" db="UniProtKB">
        <authorList>
            <consortium name="Ensembl"/>
        </authorList>
    </citation>
    <scope>IDENTIFICATION</scope>
</reference>
<dbReference type="Bgee" id="ENSMNEG00000042216">
    <property type="expression patterns" value="Expressed in pituitary gland and 12 other cell types or tissues"/>
</dbReference>
<evidence type="ECO:0000256" key="1">
    <source>
        <dbReference type="SAM" id="MobiDB-lite"/>
    </source>
</evidence>
<name>A0A2K6DR67_MACNE</name>
<dbReference type="Proteomes" id="UP000233120">
    <property type="component" value="Unassembled WGS sequence"/>
</dbReference>
<dbReference type="PANTHER" id="PTHR23232">
    <property type="entry name" value="KRAB DOMAIN C2H2 ZINC FINGER"/>
    <property type="match status" value="1"/>
</dbReference>
<organism evidence="3 4">
    <name type="scientific">Macaca nemestrina</name>
    <name type="common">Pig-tailed macaque</name>
    <dbReference type="NCBI Taxonomy" id="9545"/>
    <lineage>
        <taxon>Eukaryota</taxon>
        <taxon>Metazoa</taxon>
        <taxon>Chordata</taxon>
        <taxon>Craniata</taxon>
        <taxon>Vertebrata</taxon>
        <taxon>Euteleostomi</taxon>
        <taxon>Mammalia</taxon>
        <taxon>Eutheria</taxon>
        <taxon>Euarchontoglires</taxon>
        <taxon>Primates</taxon>
        <taxon>Haplorrhini</taxon>
        <taxon>Catarrhini</taxon>
        <taxon>Cercopithecidae</taxon>
        <taxon>Cercopithecinae</taxon>
        <taxon>Macaca</taxon>
    </lineage>
</organism>
<dbReference type="GeneTree" id="ENSGT00940000162638"/>
<dbReference type="InterPro" id="IPR001909">
    <property type="entry name" value="KRAB"/>
</dbReference>
<keyword evidence="4" id="KW-1185">Reference proteome</keyword>